<evidence type="ECO:0000256" key="14">
    <source>
        <dbReference type="ARBA" id="ARBA00048273"/>
    </source>
</evidence>
<accession>A0ABR2YXS1</accession>
<dbReference type="InterPro" id="IPR004360">
    <property type="entry name" value="Glyas_Fos-R_dOase_dom"/>
</dbReference>
<dbReference type="InterPro" id="IPR018146">
    <property type="entry name" value="Glyoxalase_1_CS"/>
</dbReference>
<evidence type="ECO:0000256" key="13">
    <source>
        <dbReference type="ARBA" id="ARBA00033298"/>
    </source>
</evidence>
<evidence type="ECO:0000256" key="6">
    <source>
        <dbReference type="ARBA" id="ARBA00022723"/>
    </source>
</evidence>
<evidence type="ECO:0000256" key="3">
    <source>
        <dbReference type="ARBA" id="ARBA00010363"/>
    </source>
</evidence>
<keyword evidence="17" id="KW-1185">Reference proteome</keyword>
<dbReference type="PROSITE" id="PS00935">
    <property type="entry name" value="GLYOXALASE_I_2"/>
    <property type="match status" value="1"/>
</dbReference>
<evidence type="ECO:0000256" key="4">
    <source>
        <dbReference type="ARBA" id="ARBA00012081"/>
    </source>
</evidence>
<evidence type="ECO:0000313" key="16">
    <source>
        <dbReference type="EMBL" id="KAK9916642.1"/>
    </source>
</evidence>
<evidence type="ECO:0000256" key="5">
    <source>
        <dbReference type="ARBA" id="ARBA00018701"/>
    </source>
</evidence>
<evidence type="ECO:0000256" key="7">
    <source>
        <dbReference type="ARBA" id="ARBA00022833"/>
    </source>
</evidence>
<proteinExistence type="inferred from homology"/>
<name>A0ABR2YXS1_9CHLO</name>
<gene>
    <name evidence="16" type="ORF">WJX75_005259</name>
</gene>
<evidence type="ECO:0000256" key="12">
    <source>
        <dbReference type="ARBA" id="ARBA00032460"/>
    </source>
</evidence>
<keyword evidence="6" id="KW-0479">Metal-binding</keyword>
<dbReference type="PANTHER" id="PTHR10374:SF30">
    <property type="entry name" value="LACTOYLGLUTATHIONE LYASE"/>
    <property type="match status" value="1"/>
</dbReference>
<keyword evidence="7" id="KW-0862">Zinc</keyword>
<dbReference type="InterPro" id="IPR029068">
    <property type="entry name" value="Glyas_Bleomycin-R_OHBP_Dase"/>
</dbReference>
<evidence type="ECO:0000256" key="11">
    <source>
        <dbReference type="ARBA" id="ARBA00030892"/>
    </source>
</evidence>
<keyword evidence="8" id="KW-0456">Lyase</keyword>
<comment type="catalytic activity">
    <reaction evidence="14">
        <text>(R)-S-lactoylglutathione = methylglyoxal + glutathione</text>
        <dbReference type="Rhea" id="RHEA:19069"/>
        <dbReference type="ChEBI" id="CHEBI:17158"/>
        <dbReference type="ChEBI" id="CHEBI:57474"/>
        <dbReference type="ChEBI" id="CHEBI:57925"/>
        <dbReference type="EC" id="4.4.1.5"/>
    </reaction>
</comment>
<evidence type="ECO:0000256" key="9">
    <source>
        <dbReference type="ARBA" id="ARBA00030291"/>
    </source>
</evidence>
<dbReference type="Pfam" id="PF00903">
    <property type="entry name" value="Glyoxalase"/>
    <property type="match status" value="1"/>
</dbReference>
<dbReference type="PANTHER" id="PTHR10374">
    <property type="entry name" value="LACTOYLGLUTATHIONE LYASE GLYOXALASE I"/>
    <property type="match status" value="1"/>
</dbReference>
<dbReference type="CDD" id="cd07233">
    <property type="entry name" value="GlxI_Zn"/>
    <property type="match status" value="1"/>
</dbReference>
<dbReference type="SUPFAM" id="SSF54593">
    <property type="entry name" value="Glyoxalase/Bleomycin resistance protein/Dihydroxybiphenyl dioxygenase"/>
    <property type="match status" value="1"/>
</dbReference>
<dbReference type="Proteomes" id="UP001491310">
    <property type="component" value="Unassembled WGS sequence"/>
</dbReference>
<sequence>MILSRLRVSIIEKSLPCARLNSLPKICSGHRVQHRRERRNISMAAGAQKDLKSVPGNQTSVDPATKDFVFQQTMYRIKDPERSLDFYTRVIGMRLLTKLDFPEMKFSLYFLGYHSADAIPEDPADRVEWMFSQPATLELTHIWGTESDADFKGYHSGNDEPKGYGHIGFAVPDVEAACKRFEELGVAFVKKPNDGKMKNIAFIKDPDGYWIEILNAKHSRQFA</sequence>
<dbReference type="InterPro" id="IPR004361">
    <property type="entry name" value="Glyoxalase_1"/>
</dbReference>
<reference evidence="16 17" key="1">
    <citation type="journal article" date="2024" name="Nat. Commun.">
        <title>Phylogenomics reveals the evolutionary origins of lichenization in chlorophyte algae.</title>
        <authorList>
            <person name="Puginier C."/>
            <person name="Libourel C."/>
            <person name="Otte J."/>
            <person name="Skaloud P."/>
            <person name="Haon M."/>
            <person name="Grisel S."/>
            <person name="Petersen M."/>
            <person name="Berrin J.G."/>
            <person name="Delaux P.M."/>
            <person name="Dal Grande F."/>
            <person name="Keller J."/>
        </authorList>
    </citation>
    <scope>NUCLEOTIDE SEQUENCE [LARGE SCALE GENOMIC DNA]</scope>
    <source>
        <strain evidence="16 17">SAG 216-7</strain>
    </source>
</reference>
<organism evidence="16 17">
    <name type="scientific">Coccomyxa subellipsoidea</name>
    <dbReference type="NCBI Taxonomy" id="248742"/>
    <lineage>
        <taxon>Eukaryota</taxon>
        <taxon>Viridiplantae</taxon>
        <taxon>Chlorophyta</taxon>
        <taxon>core chlorophytes</taxon>
        <taxon>Trebouxiophyceae</taxon>
        <taxon>Trebouxiophyceae incertae sedis</taxon>
        <taxon>Coccomyxaceae</taxon>
        <taxon>Coccomyxa</taxon>
    </lineage>
</organism>
<dbReference type="PROSITE" id="PS51819">
    <property type="entry name" value="VOC"/>
    <property type="match status" value="1"/>
</dbReference>
<dbReference type="EMBL" id="JALJOT010000003">
    <property type="protein sequence ID" value="KAK9916642.1"/>
    <property type="molecule type" value="Genomic_DNA"/>
</dbReference>
<comment type="cofactor">
    <cofactor evidence="1">
        <name>Zn(2+)</name>
        <dbReference type="ChEBI" id="CHEBI:29105"/>
    </cofactor>
</comment>
<dbReference type="InterPro" id="IPR037523">
    <property type="entry name" value="VOC_core"/>
</dbReference>
<evidence type="ECO:0000256" key="8">
    <source>
        <dbReference type="ARBA" id="ARBA00023239"/>
    </source>
</evidence>
<comment type="caution">
    <text evidence="16">The sequence shown here is derived from an EMBL/GenBank/DDBJ whole genome shotgun (WGS) entry which is preliminary data.</text>
</comment>
<evidence type="ECO:0000313" key="17">
    <source>
        <dbReference type="Proteomes" id="UP001491310"/>
    </source>
</evidence>
<dbReference type="Gene3D" id="3.10.180.10">
    <property type="entry name" value="2,3-Dihydroxybiphenyl 1,2-Dioxygenase, domain 1"/>
    <property type="match status" value="1"/>
</dbReference>
<dbReference type="EC" id="4.4.1.5" evidence="4"/>
<evidence type="ECO:0000259" key="15">
    <source>
        <dbReference type="PROSITE" id="PS51819"/>
    </source>
</evidence>
<protein>
    <recommendedName>
        <fullName evidence="5">Lactoylglutathione lyase</fullName>
        <ecNumber evidence="4">4.4.1.5</ecNumber>
    </recommendedName>
    <alternativeName>
        <fullName evidence="11">Aldoketomutase</fullName>
    </alternativeName>
    <alternativeName>
        <fullName evidence="10">Glyoxalase I</fullName>
    </alternativeName>
    <alternativeName>
        <fullName evidence="9">Ketone-aldehyde mutase</fullName>
    </alternativeName>
    <alternativeName>
        <fullName evidence="12">Methylglyoxalase</fullName>
    </alternativeName>
    <alternativeName>
        <fullName evidence="13">S-D-lactoylglutathione methylglyoxal lyase</fullName>
    </alternativeName>
</protein>
<comment type="pathway">
    <text evidence="2">Secondary metabolite metabolism; methylglyoxal degradation; (R)-lactate from methylglyoxal: step 1/2.</text>
</comment>
<evidence type="ECO:0000256" key="1">
    <source>
        <dbReference type="ARBA" id="ARBA00001947"/>
    </source>
</evidence>
<feature type="domain" description="VOC" evidence="15">
    <location>
        <begin position="69"/>
        <end position="216"/>
    </location>
</feature>
<evidence type="ECO:0000256" key="10">
    <source>
        <dbReference type="ARBA" id="ARBA00030537"/>
    </source>
</evidence>
<dbReference type="NCBIfam" id="TIGR00068">
    <property type="entry name" value="glyox_I"/>
    <property type="match status" value="1"/>
</dbReference>
<evidence type="ECO:0000256" key="2">
    <source>
        <dbReference type="ARBA" id="ARBA00005008"/>
    </source>
</evidence>
<comment type="similarity">
    <text evidence="3">Belongs to the glyoxalase I family.</text>
</comment>